<dbReference type="KEGG" id="halx:M0R89_08825"/>
<protein>
    <recommendedName>
        <fullName evidence="3">DUF2795 domain-containing protein</fullName>
    </recommendedName>
</protein>
<sequence length="99" mass="10671">MTDSHRELGVEFGDLAAHLDGHEYPATMRELTDAYGDYVVEYSGGSESLRTMLAPFDDTYESASEVRQAVLNAVGQGAVGRKGYTDRGGFAPATDDVSF</sequence>
<dbReference type="Proteomes" id="UP000830729">
    <property type="component" value="Chromosome"/>
</dbReference>
<dbReference type="RefSeq" id="WP_248652179.1">
    <property type="nucleotide sequence ID" value="NZ_CP096659.1"/>
</dbReference>
<name>A0A8U0HZB4_9EURY</name>
<organism evidence="1 2">
    <name type="scientific">Halorussus limi</name>
    <dbReference type="NCBI Taxonomy" id="2938695"/>
    <lineage>
        <taxon>Archaea</taxon>
        <taxon>Methanobacteriati</taxon>
        <taxon>Methanobacteriota</taxon>
        <taxon>Stenosarchaea group</taxon>
        <taxon>Halobacteria</taxon>
        <taxon>Halobacteriales</taxon>
        <taxon>Haladaptataceae</taxon>
        <taxon>Halorussus</taxon>
    </lineage>
</organism>
<dbReference type="AlphaFoldDB" id="A0A8U0HZB4"/>
<proteinExistence type="predicted"/>
<accession>A0A8U0HZB4</accession>
<dbReference type="EMBL" id="CP096659">
    <property type="protein sequence ID" value="UPV76143.1"/>
    <property type="molecule type" value="Genomic_DNA"/>
</dbReference>
<evidence type="ECO:0000313" key="2">
    <source>
        <dbReference type="Proteomes" id="UP000830729"/>
    </source>
</evidence>
<dbReference type="Pfam" id="PF19102">
    <property type="entry name" value="DUF5789"/>
    <property type="match status" value="1"/>
</dbReference>
<dbReference type="GeneID" id="72185298"/>
<keyword evidence="2" id="KW-1185">Reference proteome</keyword>
<dbReference type="InterPro" id="IPR043899">
    <property type="entry name" value="DUF5789"/>
</dbReference>
<reference evidence="1 2" key="1">
    <citation type="submission" date="2022-04" db="EMBL/GenBank/DDBJ databases">
        <title>Diverse halophilic archaea isolated from saline environments.</title>
        <authorList>
            <person name="Cui H.-L."/>
        </authorList>
    </citation>
    <scope>NUCLEOTIDE SEQUENCE [LARGE SCALE GENOMIC DNA]</scope>
    <source>
        <strain evidence="1 2">XZYJT49</strain>
    </source>
</reference>
<gene>
    <name evidence="1" type="ORF">M0R89_08825</name>
</gene>
<evidence type="ECO:0008006" key="3">
    <source>
        <dbReference type="Google" id="ProtNLM"/>
    </source>
</evidence>
<evidence type="ECO:0000313" key="1">
    <source>
        <dbReference type="EMBL" id="UPV76143.1"/>
    </source>
</evidence>